<dbReference type="GO" id="GO:0005789">
    <property type="term" value="C:endoplasmic reticulum membrane"/>
    <property type="evidence" value="ECO:0007669"/>
    <property type="project" value="TreeGrafter"/>
</dbReference>
<sequence length="654" mass="73669">MDVVANPRLHLAAISAALWCADARKLTWLGVWAGYGILRLLMNATARRCIKTLPRDVKGLKALIAIKYLSRKAFRTNLPVSHYFLECVRNYPDKEALVEVDTNRRFTYRELNALANRYANFFQARGFQKDDVVALYLENSADYIALWVGLSKLGVVTAWINSNLKLEPLGHSIKVSNCKAVVTSSSLGKVYKNAVEKGILPEDLKVYLLEEDKQEKLWESIESRLGDASESEPTVEKGPDFNSVLCYVYTSGTTGNPKPAVIRHSRFYFFATATHEGFDLQPKDRFYTTMPLYHAAAGIMAGGQMVLHGCTLVLRKKFSARNFWKDAIRFDASVSHYIGEICRYLLVQPESPEERQHRIRTIFGNGLRPALYDEFKRRFGIARVVEGYGSTEGNSNIVNIDCRPGACGFLPIAPFLRPILPLRLVKVDEETGEIVRGPDGLCVPCAPGETGEAVGQIKKDNPVSHFEGYLNKEDTEKKVLRDVLQKGDLFFTSGDILYWDELGYLYFKDRRGDTFRWKGENVSTMEVENILQLVMSVEDATVYGVEVPGHEGRAGMAAVVLKSGSDLESFLSEISSRLSDNLASYAIPVFLRICKEIDRTGTFKIGKAKLQKEGFDLEQCVGDRVFYWNVTQKRYVEMDKKMQEAIVSGSYNKI</sequence>
<keyword evidence="7" id="KW-0547">Nucleotide-binding</keyword>
<dbReference type="PANTHER" id="PTHR43107:SF15">
    <property type="entry name" value="FATTY ACID TRANSPORT PROTEIN 3, ISOFORM A"/>
    <property type="match status" value="1"/>
</dbReference>
<keyword evidence="8" id="KW-0276">Fatty acid metabolism</keyword>
<name>A0AA39LM82_9BILA</name>
<dbReference type="Gene3D" id="3.30.300.30">
    <property type="match status" value="1"/>
</dbReference>
<keyword evidence="25" id="KW-1185">Reference proteome</keyword>
<comment type="caution">
    <text evidence="24">The sequence shown here is derived from an EMBL/GenBank/DDBJ whole genome shotgun (WGS) entry which is preliminary data.</text>
</comment>
<dbReference type="SUPFAM" id="SSF56801">
    <property type="entry name" value="Acetyl-CoA synthetase-like"/>
    <property type="match status" value="1"/>
</dbReference>
<keyword evidence="6" id="KW-0812">Transmembrane</keyword>
<dbReference type="Pfam" id="PF13193">
    <property type="entry name" value="AMP-binding_C"/>
    <property type="match status" value="1"/>
</dbReference>
<keyword evidence="11" id="KW-0445">Lipid transport</keyword>
<evidence type="ECO:0000256" key="5">
    <source>
        <dbReference type="ARBA" id="ARBA00022598"/>
    </source>
</evidence>
<dbReference type="PROSITE" id="PS00455">
    <property type="entry name" value="AMP_BINDING"/>
    <property type="match status" value="1"/>
</dbReference>
<dbReference type="PANTHER" id="PTHR43107">
    <property type="entry name" value="LONG-CHAIN FATTY ACID TRANSPORT PROTEIN"/>
    <property type="match status" value="1"/>
</dbReference>
<dbReference type="InterPro" id="IPR020845">
    <property type="entry name" value="AMP-binding_CS"/>
</dbReference>
<evidence type="ECO:0000256" key="1">
    <source>
        <dbReference type="ARBA" id="ARBA00004651"/>
    </source>
</evidence>
<dbReference type="GO" id="GO:0005324">
    <property type="term" value="F:long-chain fatty acid transmembrane transporter activity"/>
    <property type="evidence" value="ECO:0007669"/>
    <property type="project" value="TreeGrafter"/>
</dbReference>
<dbReference type="GO" id="GO:0044539">
    <property type="term" value="P:long-chain fatty acid import into cell"/>
    <property type="evidence" value="ECO:0007669"/>
    <property type="project" value="TreeGrafter"/>
</dbReference>
<evidence type="ECO:0000313" key="24">
    <source>
        <dbReference type="EMBL" id="KAK0402901.1"/>
    </source>
</evidence>
<dbReference type="InterPro" id="IPR042099">
    <property type="entry name" value="ANL_N_sf"/>
</dbReference>
<evidence type="ECO:0000256" key="14">
    <source>
        <dbReference type="ARBA" id="ARBA00026121"/>
    </source>
</evidence>
<keyword evidence="8" id="KW-0443">Lipid metabolism</keyword>
<reference evidence="24" key="1">
    <citation type="submission" date="2023-06" db="EMBL/GenBank/DDBJ databases">
        <title>Genomic analysis of the entomopathogenic nematode Steinernema hermaphroditum.</title>
        <authorList>
            <person name="Schwarz E.M."/>
            <person name="Heppert J.K."/>
            <person name="Baniya A."/>
            <person name="Schwartz H.T."/>
            <person name="Tan C.-H."/>
            <person name="Antoshechkin I."/>
            <person name="Sternberg P.W."/>
            <person name="Goodrich-Blair H."/>
            <person name="Dillman A.R."/>
        </authorList>
    </citation>
    <scope>NUCLEOTIDE SEQUENCE</scope>
    <source>
        <strain evidence="24">PS9179</strain>
        <tissue evidence="24">Whole animal</tissue>
    </source>
</reference>
<dbReference type="Gene3D" id="3.40.50.12780">
    <property type="entry name" value="N-terminal domain of ligase-like"/>
    <property type="match status" value="1"/>
</dbReference>
<proteinExistence type="inferred from homology"/>
<protein>
    <recommendedName>
        <fullName evidence="20">Very long-chain fatty acid transport protein</fullName>
        <ecNumber evidence="14">6.2.1.3</ecNumber>
    </recommendedName>
    <alternativeName>
        <fullName evidence="16">Long-chain-fatty-acid--CoA ligase</fullName>
    </alternativeName>
    <alternativeName>
        <fullName evidence="21">Very-long-chain acyl-CoA synthetase</fullName>
    </alternativeName>
</protein>
<evidence type="ECO:0000256" key="4">
    <source>
        <dbReference type="ARBA" id="ARBA00022475"/>
    </source>
</evidence>
<evidence type="ECO:0000256" key="8">
    <source>
        <dbReference type="ARBA" id="ARBA00022832"/>
    </source>
</evidence>
<keyword evidence="13" id="KW-0576">Peroxisome</keyword>
<evidence type="ECO:0000256" key="3">
    <source>
        <dbReference type="ARBA" id="ARBA00022448"/>
    </source>
</evidence>
<feature type="domain" description="AMP-binding enzyme C-terminal" evidence="23">
    <location>
        <begin position="526"/>
        <end position="604"/>
    </location>
</feature>
<keyword evidence="5" id="KW-0436">Ligase</keyword>
<comment type="similarity">
    <text evidence="2">Belongs to the ATP-dependent AMP-binding enzyme family.</text>
</comment>
<evidence type="ECO:0000256" key="10">
    <source>
        <dbReference type="ARBA" id="ARBA00022989"/>
    </source>
</evidence>
<accession>A0AA39LM82</accession>
<evidence type="ECO:0000256" key="6">
    <source>
        <dbReference type="ARBA" id="ARBA00022692"/>
    </source>
</evidence>
<keyword evidence="10" id="KW-1133">Transmembrane helix</keyword>
<dbReference type="GO" id="GO:0005524">
    <property type="term" value="F:ATP binding"/>
    <property type="evidence" value="ECO:0007669"/>
    <property type="project" value="UniProtKB-KW"/>
</dbReference>
<dbReference type="FunFam" id="3.40.50.12780:FF:000019">
    <property type="entry name" value="Long-chain fatty acid transporter"/>
    <property type="match status" value="1"/>
</dbReference>
<evidence type="ECO:0000256" key="18">
    <source>
        <dbReference type="ARBA" id="ARBA00048666"/>
    </source>
</evidence>
<dbReference type="FunFam" id="3.30.300.30:FF:000002">
    <property type="entry name" value="Long-chain fatty acid transport protein 1"/>
    <property type="match status" value="1"/>
</dbReference>
<dbReference type="InterPro" id="IPR025110">
    <property type="entry name" value="AMP-bd_C"/>
</dbReference>
<keyword evidence="3" id="KW-0813">Transport</keyword>
<keyword evidence="9" id="KW-0067">ATP-binding</keyword>
<evidence type="ECO:0000256" key="13">
    <source>
        <dbReference type="ARBA" id="ARBA00023140"/>
    </source>
</evidence>
<evidence type="ECO:0000256" key="16">
    <source>
        <dbReference type="ARBA" id="ARBA00041297"/>
    </source>
</evidence>
<evidence type="ECO:0000256" key="2">
    <source>
        <dbReference type="ARBA" id="ARBA00006432"/>
    </source>
</evidence>
<dbReference type="EC" id="6.2.1.3" evidence="14"/>
<evidence type="ECO:0000259" key="22">
    <source>
        <dbReference type="Pfam" id="PF00501"/>
    </source>
</evidence>
<evidence type="ECO:0000256" key="20">
    <source>
        <dbReference type="ARBA" id="ARBA00068795"/>
    </source>
</evidence>
<evidence type="ECO:0000256" key="12">
    <source>
        <dbReference type="ARBA" id="ARBA00023136"/>
    </source>
</evidence>
<dbReference type="Proteomes" id="UP001175271">
    <property type="component" value="Unassembled WGS sequence"/>
</dbReference>
<dbReference type="InterPro" id="IPR045851">
    <property type="entry name" value="AMP-bd_C_sf"/>
</dbReference>
<evidence type="ECO:0000259" key="23">
    <source>
        <dbReference type="Pfam" id="PF13193"/>
    </source>
</evidence>
<dbReference type="GO" id="GO:0004467">
    <property type="term" value="F:long-chain fatty acid-CoA ligase activity"/>
    <property type="evidence" value="ECO:0007669"/>
    <property type="project" value="UniProtKB-EC"/>
</dbReference>
<comment type="catalytic activity">
    <reaction evidence="15">
        <text>a very long-chain fatty acid + ATP + CoA = a very long-chain fatty acyl-CoA + AMP + diphosphate</text>
        <dbReference type="Rhea" id="RHEA:54536"/>
        <dbReference type="ChEBI" id="CHEBI:30616"/>
        <dbReference type="ChEBI" id="CHEBI:33019"/>
        <dbReference type="ChEBI" id="CHEBI:57287"/>
        <dbReference type="ChEBI" id="CHEBI:58950"/>
        <dbReference type="ChEBI" id="CHEBI:138261"/>
        <dbReference type="ChEBI" id="CHEBI:456215"/>
    </reaction>
    <physiologicalReaction direction="left-to-right" evidence="15">
        <dbReference type="Rhea" id="RHEA:54537"/>
    </physiologicalReaction>
</comment>
<dbReference type="EMBL" id="JAUCMV010000004">
    <property type="protein sequence ID" value="KAK0402901.1"/>
    <property type="molecule type" value="Genomic_DNA"/>
</dbReference>
<evidence type="ECO:0000256" key="15">
    <source>
        <dbReference type="ARBA" id="ARBA00036527"/>
    </source>
</evidence>
<feature type="domain" description="AMP-dependent synthetase/ligase" evidence="22">
    <location>
        <begin position="86"/>
        <end position="452"/>
    </location>
</feature>
<keyword evidence="12" id="KW-0472">Membrane</keyword>
<dbReference type="InterPro" id="IPR000873">
    <property type="entry name" value="AMP-dep_synth/lig_dom"/>
</dbReference>
<evidence type="ECO:0000256" key="19">
    <source>
        <dbReference type="ARBA" id="ARBA00060276"/>
    </source>
</evidence>
<organism evidence="24 25">
    <name type="scientific">Steinernema hermaphroditum</name>
    <dbReference type="NCBI Taxonomy" id="289476"/>
    <lineage>
        <taxon>Eukaryota</taxon>
        <taxon>Metazoa</taxon>
        <taxon>Ecdysozoa</taxon>
        <taxon>Nematoda</taxon>
        <taxon>Chromadorea</taxon>
        <taxon>Rhabditida</taxon>
        <taxon>Tylenchina</taxon>
        <taxon>Panagrolaimomorpha</taxon>
        <taxon>Strongyloidoidea</taxon>
        <taxon>Steinernematidae</taxon>
        <taxon>Steinernema</taxon>
    </lineage>
</organism>
<gene>
    <name evidence="24" type="ORF">QR680_016603</name>
</gene>
<evidence type="ECO:0000256" key="21">
    <source>
        <dbReference type="ARBA" id="ARBA00078285"/>
    </source>
</evidence>
<evidence type="ECO:0000313" key="25">
    <source>
        <dbReference type="Proteomes" id="UP001175271"/>
    </source>
</evidence>
<dbReference type="NCBIfam" id="NF006134">
    <property type="entry name" value="PRK08279.1"/>
    <property type="match status" value="1"/>
</dbReference>
<evidence type="ECO:0000256" key="7">
    <source>
        <dbReference type="ARBA" id="ARBA00022741"/>
    </source>
</evidence>
<keyword evidence="4" id="KW-1003">Cell membrane</keyword>
<dbReference type="AlphaFoldDB" id="A0AA39LM82"/>
<comment type="subcellular location">
    <subcellularLocation>
        <location evidence="1">Cell membrane</location>
        <topology evidence="1">Multi-pass membrane protein</topology>
    </subcellularLocation>
    <subcellularLocation>
        <location evidence="17">Peroxisome membrane</location>
    </subcellularLocation>
</comment>
<evidence type="ECO:0000256" key="11">
    <source>
        <dbReference type="ARBA" id="ARBA00023055"/>
    </source>
</evidence>
<evidence type="ECO:0000256" key="17">
    <source>
        <dbReference type="ARBA" id="ARBA00046271"/>
    </source>
</evidence>
<comment type="catalytic activity">
    <reaction evidence="18">
        <text>tetracosanoate + ATP + CoA = tetracosanoyl-CoA + AMP + diphosphate</text>
        <dbReference type="Rhea" id="RHEA:33639"/>
        <dbReference type="ChEBI" id="CHEBI:30616"/>
        <dbReference type="ChEBI" id="CHEBI:31014"/>
        <dbReference type="ChEBI" id="CHEBI:33019"/>
        <dbReference type="ChEBI" id="CHEBI:57287"/>
        <dbReference type="ChEBI" id="CHEBI:65052"/>
        <dbReference type="ChEBI" id="CHEBI:456215"/>
    </reaction>
    <physiologicalReaction direction="left-to-right" evidence="18">
        <dbReference type="Rhea" id="RHEA:33640"/>
    </physiologicalReaction>
</comment>
<comment type="function">
    <text evidence="19">Acyl-CoA synthetase required for both the import of long chain fatty acids (LCFAs) (C14-C18) and the activation very long chain fatty acids (VLCFAs) (C20-C26) by esterification of the fatty acids into metabolically active CoA-thioesters for subsequent degradation or incorporation into phospholipids. The transport and fatty acyl-CoA synthetase activities are genetically separable and are thus independent activities. Esterifies VLCFAs in the peroxisome matrix. The VLCFAs are actively transported into peroxisomes by a PXA1-PXA2 heterodimeric transporter in the peroxisomal membrane.</text>
</comment>
<dbReference type="Pfam" id="PF00501">
    <property type="entry name" value="AMP-binding"/>
    <property type="match status" value="1"/>
</dbReference>
<evidence type="ECO:0000256" key="9">
    <source>
        <dbReference type="ARBA" id="ARBA00022840"/>
    </source>
</evidence>
<dbReference type="GO" id="GO:0005778">
    <property type="term" value="C:peroxisomal membrane"/>
    <property type="evidence" value="ECO:0007669"/>
    <property type="project" value="UniProtKB-SubCell"/>
</dbReference>
<dbReference type="GO" id="GO:0005886">
    <property type="term" value="C:plasma membrane"/>
    <property type="evidence" value="ECO:0007669"/>
    <property type="project" value="UniProtKB-SubCell"/>
</dbReference>